<evidence type="ECO:0000313" key="4">
    <source>
        <dbReference type="EMBL" id="SAK74227.1"/>
    </source>
</evidence>
<evidence type="ECO:0000256" key="1">
    <source>
        <dbReference type="ARBA" id="ARBA00022729"/>
    </source>
</evidence>
<dbReference type="Gene3D" id="2.60.40.1090">
    <property type="entry name" value="Fimbrial-type adhesion domain"/>
    <property type="match status" value="1"/>
</dbReference>
<proteinExistence type="predicted"/>
<dbReference type="InterPro" id="IPR050263">
    <property type="entry name" value="Bact_Fimbrial_Adh_Pro"/>
</dbReference>
<dbReference type="PANTHER" id="PTHR33420">
    <property type="entry name" value="FIMBRIAL SUBUNIT ELFA-RELATED"/>
    <property type="match status" value="1"/>
</dbReference>
<dbReference type="PANTHER" id="PTHR33420:SF3">
    <property type="entry name" value="FIMBRIAL SUBUNIT ELFA"/>
    <property type="match status" value="1"/>
</dbReference>
<evidence type="ECO:0000256" key="2">
    <source>
        <dbReference type="SAM" id="SignalP"/>
    </source>
</evidence>
<dbReference type="Pfam" id="PF00419">
    <property type="entry name" value="Fimbrial"/>
    <property type="match status" value="1"/>
</dbReference>
<feature type="domain" description="Fimbrial-type adhesion" evidence="3">
    <location>
        <begin position="28"/>
        <end position="183"/>
    </location>
</feature>
<feature type="chain" id="PRO_5007622393" evidence="2">
    <location>
        <begin position="24"/>
        <end position="183"/>
    </location>
</feature>
<feature type="signal peptide" evidence="2">
    <location>
        <begin position="1"/>
        <end position="23"/>
    </location>
</feature>
<protein>
    <submittedName>
        <fullName evidence="4">Fimbrial protein</fullName>
    </submittedName>
</protein>
<gene>
    <name evidence="4" type="ORF">AWB83_03689</name>
</gene>
<name>A0A158BY87_9BURK</name>
<keyword evidence="5" id="KW-1185">Reference proteome</keyword>
<accession>A0A158BY87</accession>
<sequence>MKSFAISALVAGVLGLAAGGAYADAGTIQFNGELVAGTCDINVNGGGSADGTVALPKVQTKDLTGATGKITAGDTSYKVELKNCTPVSGYSKASVFYQAGATVDPVDGRLIVQPGGAENVKIELLNQDGTQIKVGYASDIQNSKPVDISSGDATLYYIARYYATGKTTAGVANSSVVYSIDYQ</sequence>
<dbReference type="InterPro" id="IPR036937">
    <property type="entry name" value="Adhesion_dom_fimbrial_sf"/>
</dbReference>
<dbReference type="RefSeq" id="WP_087047090.1">
    <property type="nucleotide sequence ID" value="NZ_FCOB02000017.1"/>
</dbReference>
<dbReference type="GO" id="GO:0009289">
    <property type="term" value="C:pilus"/>
    <property type="evidence" value="ECO:0007669"/>
    <property type="project" value="InterPro"/>
</dbReference>
<dbReference type="AlphaFoldDB" id="A0A158BY87"/>
<dbReference type="EMBL" id="FCOB02000017">
    <property type="protein sequence ID" value="SAK74227.1"/>
    <property type="molecule type" value="Genomic_DNA"/>
</dbReference>
<dbReference type="InterPro" id="IPR008966">
    <property type="entry name" value="Adhesion_dom_sf"/>
</dbReference>
<dbReference type="GO" id="GO:0043709">
    <property type="term" value="P:cell adhesion involved in single-species biofilm formation"/>
    <property type="evidence" value="ECO:0007669"/>
    <property type="project" value="TreeGrafter"/>
</dbReference>
<keyword evidence="1 2" id="KW-0732">Signal</keyword>
<dbReference type="InterPro" id="IPR000259">
    <property type="entry name" value="Adhesion_dom_fimbrial"/>
</dbReference>
<dbReference type="SUPFAM" id="SSF49401">
    <property type="entry name" value="Bacterial adhesins"/>
    <property type="match status" value="1"/>
</dbReference>
<reference evidence="4" key="1">
    <citation type="submission" date="2016-01" db="EMBL/GenBank/DDBJ databases">
        <authorList>
            <person name="Peeters C."/>
        </authorList>
    </citation>
    <scope>NUCLEOTIDE SEQUENCE [LARGE SCALE GENOMIC DNA]</scope>
    <source>
        <strain evidence="4">LMG 29326</strain>
    </source>
</reference>
<dbReference type="STRING" id="1777144.AWB83_03689"/>
<organism evidence="4 5">
    <name type="scientific">Caballeronia ptereochthonis</name>
    <dbReference type="NCBI Taxonomy" id="1777144"/>
    <lineage>
        <taxon>Bacteria</taxon>
        <taxon>Pseudomonadati</taxon>
        <taxon>Pseudomonadota</taxon>
        <taxon>Betaproteobacteria</taxon>
        <taxon>Burkholderiales</taxon>
        <taxon>Burkholderiaceae</taxon>
        <taxon>Caballeronia</taxon>
    </lineage>
</organism>
<evidence type="ECO:0000259" key="3">
    <source>
        <dbReference type="Pfam" id="PF00419"/>
    </source>
</evidence>
<dbReference type="Proteomes" id="UP000054978">
    <property type="component" value="Unassembled WGS sequence"/>
</dbReference>
<comment type="caution">
    <text evidence="4">The sequence shown here is derived from an EMBL/GenBank/DDBJ whole genome shotgun (WGS) entry which is preliminary data.</text>
</comment>
<dbReference type="OrthoDB" id="8656135at2"/>
<evidence type="ECO:0000313" key="5">
    <source>
        <dbReference type="Proteomes" id="UP000054978"/>
    </source>
</evidence>